<accession>W9SBV3</accession>
<dbReference type="PANTHER" id="PTHR24093">
    <property type="entry name" value="CATION TRANSPORTING ATPASE"/>
    <property type="match status" value="1"/>
</dbReference>
<dbReference type="SUPFAM" id="SSF81660">
    <property type="entry name" value="Metal cation-transporting ATPase, ATP-binding domain N"/>
    <property type="match status" value="1"/>
</dbReference>
<dbReference type="Proteomes" id="UP000030645">
    <property type="component" value="Unassembled WGS sequence"/>
</dbReference>
<keyword evidence="3" id="KW-1185">Reference proteome</keyword>
<evidence type="ECO:0000313" key="2">
    <source>
        <dbReference type="EMBL" id="EXC34894.1"/>
    </source>
</evidence>
<dbReference type="GO" id="GO:0000166">
    <property type="term" value="F:nucleotide binding"/>
    <property type="evidence" value="ECO:0007669"/>
    <property type="project" value="InterPro"/>
</dbReference>
<dbReference type="Pfam" id="PF13246">
    <property type="entry name" value="Cation_ATPase"/>
    <property type="match status" value="1"/>
</dbReference>
<reference evidence="3" key="1">
    <citation type="submission" date="2013-01" db="EMBL/GenBank/DDBJ databases">
        <title>Draft Genome Sequence of a Mulberry Tree, Morus notabilis C.K. Schneid.</title>
        <authorList>
            <person name="He N."/>
            <person name="Zhao S."/>
        </authorList>
    </citation>
    <scope>NUCLEOTIDE SEQUENCE</scope>
</reference>
<dbReference type="Gene3D" id="3.40.50.1000">
    <property type="entry name" value="HAD superfamily/HAD-like"/>
    <property type="match status" value="1"/>
</dbReference>
<dbReference type="GO" id="GO:0005886">
    <property type="term" value="C:plasma membrane"/>
    <property type="evidence" value="ECO:0007669"/>
    <property type="project" value="TreeGrafter"/>
</dbReference>
<dbReference type="Gene3D" id="3.40.1110.10">
    <property type="entry name" value="Calcium-transporting ATPase, cytoplasmic domain N"/>
    <property type="match status" value="1"/>
</dbReference>
<dbReference type="PANTHER" id="PTHR24093:SF454">
    <property type="entry name" value="CATION-TRANSPORTING P-TYPE ATPASE C-TERMINAL DOMAIN-CONTAINING PROTEIN"/>
    <property type="match status" value="1"/>
</dbReference>
<dbReference type="InterPro" id="IPR023214">
    <property type="entry name" value="HAD_sf"/>
</dbReference>
<protein>
    <submittedName>
        <fullName evidence="2">Uncharacterized protein</fullName>
    </submittedName>
</protein>
<dbReference type="AlphaFoldDB" id="W9SBV3"/>
<evidence type="ECO:0000313" key="3">
    <source>
        <dbReference type="Proteomes" id="UP000030645"/>
    </source>
</evidence>
<organism evidence="2 3">
    <name type="scientific">Morus notabilis</name>
    <dbReference type="NCBI Taxonomy" id="981085"/>
    <lineage>
        <taxon>Eukaryota</taxon>
        <taxon>Viridiplantae</taxon>
        <taxon>Streptophyta</taxon>
        <taxon>Embryophyta</taxon>
        <taxon>Tracheophyta</taxon>
        <taxon>Spermatophyta</taxon>
        <taxon>Magnoliopsida</taxon>
        <taxon>eudicotyledons</taxon>
        <taxon>Gunneridae</taxon>
        <taxon>Pentapetalae</taxon>
        <taxon>rosids</taxon>
        <taxon>fabids</taxon>
        <taxon>Rosales</taxon>
        <taxon>Moraceae</taxon>
        <taxon>Moreae</taxon>
        <taxon>Morus</taxon>
    </lineage>
</organism>
<proteinExistence type="predicted"/>
<dbReference type="EMBL" id="KE346352">
    <property type="protein sequence ID" value="EXC34894.1"/>
    <property type="molecule type" value="Genomic_DNA"/>
</dbReference>
<dbReference type="GO" id="GO:0005388">
    <property type="term" value="F:P-type calcium transporter activity"/>
    <property type="evidence" value="ECO:0007669"/>
    <property type="project" value="TreeGrafter"/>
</dbReference>
<name>W9SBV3_9ROSA</name>
<dbReference type="eggNOG" id="KOG0204">
    <property type="taxonomic scope" value="Eukaryota"/>
</dbReference>
<evidence type="ECO:0000256" key="1">
    <source>
        <dbReference type="ARBA" id="ARBA00022842"/>
    </source>
</evidence>
<sequence>MGLVTFLIIDASGDHLCEEIEIKEFWMGEKDVAGRTQDKSVVTDSVLDRGIGVWVHVSPKDDFLLSCINGDSNSDEKSQVIEYRRTLSSGKKGCEVLMRKISDEEEEQSLLHLHWKGPPSTILEMCSHFYDTRGERHAIVNDQKRMFENVIKNMENNGLGPIAFAYGQTEVRELKRDGLSLLAIVGLKYPCKEEIKSLVEALREAGLVIKLVSEDELPRVKSIAWELGFFRPGSNDEEITEAENIRGISVESEMQRKLVE</sequence>
<dbReference type="InterPro" id="IPR023299">
    <property type="entry name" value="ATPase_P-typ_cyto_dom_N"/>
</dbReference>
<keyword evidence="1" id="KW-0460">Magnesium</keyword>
<gene>
    <name evidence="2" type="ORF">L484_020010</name>
</gene>